<dbReference type="NCBIfam" id="TIGR03519">
    <property type="entry name" value="T9SS_PorP_fam"/>
    <property type="match status" value="1"/>
</dbReference>
<gene>
    <name evidence="7" type="ORF">JL102_15130</name>
</gene>
<name>A0A937FA89_9BACT</name>
<keyword evidence="8" id="KW-1185">Reference proteome</keyword>
<evidence type="ECO:0000313" key="8">
    <source>
        <dbReference type="Proteomes" id="UP000659388"/>
    </source>
</evidence>
<comment type="subcellular location">
    <subcellularLocation>
        <location evidence="1">Cell outer membrane</location>
    </subcellularLocation>
</comment>
<dbReference type="EMBL" id="JAESIY010000008">
    <property type="protein sequence ID" value="MBL3657479.1"/>
    <property type="molecule type" value="Genomic_DNA"/>
</dbReference>
<dbReference type="SUPFAM" id="SSF103088">
    <property type="entry name" value="OmpA-like"/>
    <property type="match status" value="1"/>
</dbReference>
<dbReference type="InterPro" id="IPR006665">
    <property type="entry name" value="OmpA-like"/>
</dbReference>
<reference evidence="7" key="1">
    <citation type="submission" date="2021-01" db="EMBL/GenBank/DDBJ databases">
        <title>Fulvivirga kasyanovii gen. nov., sp nov., a novel member of the phylum Bacteroidetes isolated from seawater in a mussel farm.</title>
        <authorList>
            <person name="Zhao L.-H."/>
            <person name="Wang Z.-J."/>
        </authorList>
    </citation>
    <scope>NUCLEOTIDE SEQUENCE</scope>
    <source>
        <strain evidence="7">2943</strain>
    </source>
</reference>
<proteinExistence type="predicted"/>
<comment type="caution">
    <text evidence="7">The sequence shown here is derived from an EMBL/GenBank/DDBJ whole genome shotgun (WGS) entry which is preliminary data.</text>
</comment>
<feature type="region of interest" description="Disordered" evidence="5">
    <location>
        <begin position="317"/>
        <end position="355"/>
    </location>
</feature>
<organism evidence="7 8">
    <name type="scientific">Fulvivirga sediminis</name>
    <dbReference type="NCBI Taxonomy" id="2803949"/>
    <lineage>
        <taxon>Bacteria</taxon>
        <taxon>Pseudomonadati</taxon>
        <taxon>Bacteroidota</taxon>
        <taxon>Cytophagia</taxon>
        <taxon>Cytophagales</taxon>
        <taxon>Fulvivirgaceae</taxon>
        <taxon>Fulvivirga</taxon>
    </lineage>
</organism>
<dbReference type="Gene3D" id="3.30.1330.60">
    <property type="entry name" value="OmpA-like domain"/>
    <property type="match status" value="1"/>
</dbReference>
<dbReference type="InterPro" id="IPR006664">
    <property type="entry name" value="OMP_bac"/>
</dbReference>
<accession>A0A937FA89</accession>
<dbReference type="CDD" id="cd07185">
    <property type="entry name" value="OmpA_C-like"/>
    <property type="match status" value="1"/>
</dbReference>
<protein>
    <submittedName>
        <fullName evidence="7">PorP/SprF family type IX secretion system membrane protein</fullName>
    </submittedName>
</protein>
<evidence type="ECO:0000313" key="7">
    <source>
        <dbReference type="EMBL" id="MBL3657479.1"/>
    </source>
</evidence>
<evidence type="ECO:0000259" key="6">
    <source>
        <dbReference type="PROSITE" id="PS51123"/>
    </source>
</evidence>
<evidence type="ECO:0000256" key="4">
    <source>
        <dbReference type="PROSITE-ProRule" id="PRU00473"/>
    </source>
</evidence>
<dbReference type="GO" id="GO:0009279">
    <property type="term" value="C:cell outer membrane"/>
    <property type="evidence" value="ECO:0007669"/>
    <property type="project" value="UniProtKB-SubCell"/>
</dbReference>
<dbReference type="InterPro" id="IPR050330">
    <property type="entry name" value="Bact_OuterMem_StrucFunc"/>
</dbReference>
<keyword evidence="3" id="KW-0998">Cell outer membrane</keyword>
<dbReference type="RefSeq" id="WP_202245270.1">
    <property type="nucleotide sequence ID" value="NZ_JAESIY010000008.1"/>
</dbReference>
<dbReference type="Pfam" id="PF00691">
    <property type="entry name" value="OmpA"/>
    <property type="match status" value="1"/>
</dbReference>
<dbReference type="InterPro" id="IPR036737">
    <property type="entry name" value="OmpA-like_sf"/>
</dbReference>
<dbReference type="InterPro" id="IPR019861">
    <property type="entry name" value="PorP/SprF_Bacteroidetes"/>
</dbReference>
<evidence type="ECO:0000256" key="1">
    <source>
        <dbReference type="ARBA" id="ARBA00004442"/>
    </source>
</evidence>
<dbReference type="Proteomes" id="UP000659388">
    <property type="component" value="Unassembled WGS sequence"/>
</dbReference>
<feature type="domain" description="OmpA-like" evidence="6">
    <location>
        <begin position="396"/>
        <end position="511"/>
    </location>
</feature>
<dbReference type="PANTHER" id="PTHR30329:SF21">
    <property type="entry name" value="LIPOPROTEIN YIAD-RELATED"/>
    <property type="match status" value="1"/>
</dbReference>
<evidence type="ECO:0000256" key="3">
    <source>
        <dbReference type="ARBA" id="ARBA00023237"/>
    </source>
</evidence>
<dbReference type="AlphaFoldDB" id="A0A937FA89"/>
<dbReference type="PROSITE" id="PS51123">
    <property type="entry name" value="OMPA_2"/>
    <property type="match status" value="1"/>
</dbReference>
<evidence type="ECO:0000256" key="5">
    <source>
        <dbReference type="SAM" id="MobiDB-lite"/>
    </source>
</evidence>
<dbReference type="PRINTS" id="PR01021">
    <property type="entry name" value="OMPADOMAIN"/>
</dbReference>
<feature type="compositionally biased region" description="Basic residues" evidence="5">
    <location>
        <begin position="319"/>
        <end position="346"/>
    </location>
</feature>
<sequence length="511" mass="57752">MRLTCIIILVLLFSEVRAQYFQFSQFDFTPDRVNPALISSSNDITASVIYRRQDISETMSIKSANAFISYPFLNNRNKRWSALGISFLDDRTGVTNIYKVNEVGLTYALSLPISRQDELSLGVKGIYQSRRFSLDGLYTGSQFVPDRGFLPGMDNGETLDGLRQNLYTFSIGMGWRHLDRKGVQQSYLGLSFFDFNRPEQSFYGSDDQLPTSFVLAGNFLIYQQGALSVYPEATYTASASKSVVNLGAVSKYDMGVNGSWEAEVNVITKYSSGGYAIAGLQVDKGDFKIGFSYDFSLNDKPLNNAFEVGLLLRAERSPNKKRHRSRKSKRKPKVKSKTTSAKKVKRPIKEVDKPQRNDNLIENSDTILVDTDKNEELEVAEDSIATDARVGEFQHHTLNLDETNVLFYFDFNSTEINQESKEYILELSELLKQAPYLKVKIIGHTDNKGSADYNEKLSAIRCNSVTDLLVSLGVERERIEVESKGEESPISTNDTEEGRSKNRRVEFILHY</sequence>
<dbReference type="Pfam" id="PF11751">
    <property type="entry name" value="PorP_SprF"/>
    <property type="match status" value="1"/>
</dbReference>
<dbReference type="PANTHER" id="PTHR30329">
    <property type="entry name" value="STATOR ELEMENT OF FLAGELLAR MOTOR COMPLEX"/>
    <property type="match status" value="1"/>
</dbReference>
<evidence type="ECO:0000256" key="2">
    <source>
        <dbReference type="ARBA" id="ARBA00023136"/>
    </source>
</evidence>
<keyword evidence="2 4" id="KW-0472">Membrane</keyword>